<keyword evidence="16" id="KW-1185">Reference proteome</keyword>
<dbReference type="SUPFAM" id="SSF53244">
    <property type="entry name" value="MurD-like peptide ligases, peptide-binding domain"/>
    <property type="match status" value="1"/>
</dbReference>
<evidence type="ECO:0000256" key="1">
    <source>
        <dbReference type="ARBA" id="ARBA00022490"/>
    </source>
</evidence>
<dbReference type="Pfam" id="PF08245">
    <property type="entry name" value="Mur_ligase_M"/>
    <property type="match status" value="1"/>
</dbReference>
<dbReference type="HAMAP" id="MF_02019">
    <property type="entry name" value="MurF"/>
    <property type="match status" value="1"/>
</dbReference>
<comment type="caution">
    <text evidence="15">The sequence shown here is derived from an EMBL/GenBank/DDBJ whole genome shotgun (WGS) entry which is preliminary data.</text>
</comment>
<dbReference type="InterPro" id="IPR000713">
    <property type="entry name" value="Mur_ligase_N"/>
</dbReference>
<dbReference type="EC" id="6.3.2.10" evidence="10 11"/>
<keyword evidence="9 10" id="KW-0961">Cell wall biogenesis/degradation</keyword>
<dbReference type="Pfam" id="PF02875">
    <property type="entry name" value="Mur_ligase_C"/>
    <property type="match status" value="1"/>
</dbReference>
<dbReference type="InterPro" id="IPR051046">
    <property type="entry name" value="MurCDEF_CellWall_CoF430Synth"/>
</dbReference>
<protein>
    <recommendedName>
        <fullName evidence="10 11">UDP-N-acetylmuramoyl-tripeptide--D-alanyl-D-alanine ligase</fullName>
        <ecNumber evidence="10 11">6.3.2.10</ecNumber>
    </recommendedName>
    <alternativeName>
        <fullName evidence="10">D-alanyl-D-alanine-adding enzyme</fullName>
    </alternativeName>
</protein>
<evidence type="ECO:0000259" key="13">
    <source>
        <dbReference type="Pfam" id="PF02875"/>
    </source>
</evidence>
<keyword evidence="5 10" id="KW-0067">ATP-binding</keyword>
<dbReference type="Gene3D" id="3.40.1390.10">
    <property type="entry name" value="MurE/MurF, N-terminal domain"/>
    <property type="match status" value="1"/>
</dbReference>
<keyword evidence="8 10" id="KW-0131">Cell cycle</keyword>
<dbReference type="GO" id="GO:0047480">
    <property type="term" value="F:UDP-N-acetylmuramoyl-tripeptide-D-alanyl-D-alanine ligase activity"/>
    <property type="evidence" value="ECO:0007669"/>
    <property type="project" value="UniProtKB-EC"/>
</dbReference>
<gene>
    <name evidence="10 15" type="primary">murF</name>
    <name evidence="15" type="ORF">ABXZ36_03775</name>
</gene>
<evidence type="ECO:0000256" key="7">
    <source>
        <dbReference type="ARBA" id="ARBA00022984"/>
    </source>
</evidence>
<reference evidence="15 16" key="1">
    <citation type="submission" date="2024-07" db="EMBL/GenBank/DDBJ databases">
        <title>The genome sequence of type strain Sediminicola arcticus GDMCC 1.2805.</title>
        <authorList>
            <person name="Liu Y."/>
        </authorList>
    </citation>
    <scope>NUCLEOTIDE SEQUENCE [LARGE SCALE GENOMIC DNA]</scope>
    <source>
        <strain evidence="15 16">GDMCC 1.2805</strain>
    </source>
</reference>
<keyword evidence="2 10" id="KW-0436">Ligase</keyword>
<feature type="binding site" evidence="10">
    <location>
        <begin position="97"/>
        <end position="103"/>
    </location>
    <ligand>
        <name>ATP</name>
        <dbReference type="ChEBI" id="CHEBI:30616"/>
    </ligand>
</feature>
<dbReference type="NCBIfam" id="TIGR01143">
    <property type="entry name" value="murF"/>
    <property type="match status" value="1"/>
</dbReference>
<comment type="subcellular location">
    <subcellularLocation>
        <location evidence="10 11">Cytoplasm</location>
    </subcellularLocation>
</comment>
<name>A0ABV2SSQ9_9FLAO</name>
<keyword evidence="6 10" id="KW-0133">Cell shape</keyword>
<sequence length="424" mass="47210">MTIHELHKVFLESHSVSTDTRNITANCLFFALRGDNFNGNEYAKEAIKKGARYAVVDDPTYHSDGETILVTDTLKTLQELANFHRKYSSAKVIALTGSNGKTTTKELINAVLSVKYKTVATKGNLNNHIGVPLTLLNIKPDTQLAILEMGANHKLEIKFLCSLVEPDFGYITNFGKAHIEGFGSEEGVITGKSELYQFLLSNHKTVFFNGDDPIQREKLKDYPNKLGYSQDDPNLFKIKSLGAHPFVALESHGIKIQSSLIGNYNFTNCCVAILIGDYFKIPMVDIKIAVERYQPKNNRSQIIHKNDNQIILDAYNANPTSMKAALENFAAMEGENKTIFIGDMFELGDTAAKEHQYIADLAAASKFDTVYLIGENFFNTQSPLLKFKTFGDLSKHLKNRAPKGSNVLIKGSRGMALERILDLI</sequence>
<organism evidence="15 16">
    <name type="scientific">Sediminicola arcticus</name>
    <dbReference type="NCBI Taxonomy" id="1574308"/>
    <lineage>
        <taxon>Bacteria</taxon>
        <taxon>Pseudomonadati</taxon>
        <taxon>Bacteroidota</taxon>
        <taxon>Flavobacteriia</taxon>
        <taxon>Flavobacteriales</taxon>
        <taxon>Flavobacteriaceae</taxon>
        <taxon>Sediminicola</taxon>
    </lineage>
</organism>
<evidence type="ECO:0000259" key="14">
    <source>
        <dbReference type="Pfam" id="PF08245"/>
    </source>
</evidence>
<dbReference type="InterPro" id="IPR036565">
    <property type="entry name" value="Mur-like_cat_sf"/>
</dbReference>
<evidence type="ECO:0000313" key="15">
    <source>
        <dbReference type="EMBL" id="MET6989762.1"/>
    </source>
</evidence>
<evidence type="ECO:0000256" key="3">
    <source>
        <dbReference type="ARBA" id="ARBA00022618"/>
    </source>
</evidence>
<dbReference type="SUPFAM" id="SSF63418">
    <property type="entry name" value="MurE/MurF N-terminal domain"/>
    <property type="match status" value="1"/>
</dbReference>
<feature type="domain" description="Mur ligase central" evidence="14">
    <location>
        <begin position="96"/>
        <end position="275"/>
    </location>
</feature>
<dbReference type="SUPFAM" id="SSF53623">
    <property type="entry name" value="MurD-like peptide ligases, catalytic domain"/>
    <property type="match status" value="1"/>
</dbReference>
<evidence type="ECO:0000259" key="12">
    <source>
        <dbReference type="Pfam" id="PF01225"/>
    </source>
</evidence>
<dbReference type="InterPro" id="IPR005863">
    <property type="entry name" value="UDP-N-AcMur_synth"/>
</dbReference>
<evidence type="ECO:0000256" key="10">
    <source>
        <dbReference type="HAMAP-Rule" id="MF_02019"/>
    </source>
</evidence>
<feature type="domain" description="Mur ligase C-terminal" evidence="13">
    <location>
        <begin position="299"/>
        <end position="412"/>
    </location>
</feature>
<keyword evidence="4 10" id="KW-0547">Nucleotide-binding</keyword>
<keyword evidence="1 10" id="KW-0963">Cytoplasm</keyword>
<comment type="pathway">
    <text evidence="10 11">Cell wall biogenesis; peptidoglycan biosynthesis.</text>
</comment>
<accession>A0ABV2SSQ9</accession>
<dbReference type="RefSeq" id="WP_354614153.1">
    <property type="nucleotide sequence ID" value="NZ_JBEXAE010000002.1"/>
</dbReference>
<dbReference type="InterPro" id="IPR013221">
    <property type="entry name" value="Mur_ligase_cen"/>
</dbReference>
<feature type="domain" description="Mur ligase N-terminal catalytic" evidence="12">
    <location>
        <begin position="14"/>
        <end position="68"/>
    </location>
</feature>
<evidence type="ECO:0000256" key="4">
    <source>
        <dbReference type="ARBA" id="ARBA00022741"/>
    </source>
</evidence>
<evidence type="ECO:0000256" key="6">
    <source>
        <dbReference type="ARBA" id="ARBA00022960"/>
    </source>
</evidence>
<evidence type="ECO:0000256" key="2">
    <source>
        <dbReference type="ARBA" id="ARBA00022598"/>
    </source>
</evidence>
<comment type="catalytic activity">
    <reaction evidence="10 11">
        <text>D-alanyl-D-alanine + UDP-N-acetyl-alpha-D-muramoyl-L-alanyl-gamma-D-glutamyl-meso-2,6-diaminopimelate + ATP = UDP-N-acetyl-alpha-D-muramoyl-L-alanyl-gamma-D-glutamyl-meso-2,6-diaminopimeloyl-D-alanyl-D-alanine + ADP + phosphate + H(+)</text>
        <dbReference type="Rhea" id="RHEA:28374"/>
        <dbReference type="ChEBI" id="CHEBI:15378"/>
        <dbReference type="ChEBI" id="CHEBI:30616"/>
        <dbReference type="ChEBI" id="CHEBI:43474"/>
        <dbReference type="ChEBI" id="CHEBI:57822"/>
        <dbReference type="ChEBI" id="CHEBI:61386"/>
        <dbReference type="ChEBI" id="CHEBI:83905"/>
        <dbReference type="ChEBI" id="CHEBI:456216"/>
        <dbReference type="EC" id="6.3.2.10"/>
    </reaction>
</comment>
<evidence type="ECO:0000256" key="5">
    <source>
        <dbReference type="ARBA" id="ARBA00022840"/>
    </source>
</evidence>
<evidence type="ECO:0000256" key="9">
    <source>
        <dbReference type="ARBA" id="ARBA00023316"/>
    </source>
</evidence>
<keyword evidence="7 10" id="KW-0573">Peptidoglycan synthesis</keyword>
<dbReference type="Gene3D" id="3.40.1190.10">
    <property type="entry name" value="Mur-like, catalytic domain"/>
    <property type="match status" value="1"/>
</dbReference>
<dbReference type="InterPro" id="IPR004101">
    <property type="entry name" value="Mur_ligase_C"/>
</dbReference>
<dbReference type="PANTHER" id="PTHR43024">
    <property type="entry name" value="UDP-N-ACETYLMURAMOYL-TRIPEPTIDE--D-ALANYL-D-ALANINE LIGASE"/>
    <property type="match status" value="1"/>
</dbReference>
<comment type="function">
    <text evidence="10 11">Involved in cell wall formation. Catalyzes the final step in the synthesis of UDP-N-acetylmuramoyl-pentapeptide, the precursor of murein.</text>
</comment>
<keyword evidence="3 10" id="KW-0132">Cell division</keyword>
<evidence type="ECO:0000256" key="8">
    <source>
        <dbReference type="ARBA" id="ARBA00023306"/>
    </source>
</evidence>
<dbReference type="PANTHER" id="PTHR43024:SF1">
    <property type="entry name" value="UDP-N-ACETYLMURAMOYL-TRIPEPTIDE--D-ALANYL-D-ALANINE LIGASE"/>
    <property type="match status" value="1"/>
</dbReference>
<comment type="similarity">
    <text evidence="10">Belongs to the MurCDEF family. MurF subfamily.</text>
</comment>
<dbReference type="Gene3D" id="3.90.190.20">
    <property type="entry name" value="Mur ligase, C-terminal domain"/>
    <property type="match status" value="1"/>
</dbReference>
<dbReference type="EMBL" id="JBEXAE010000002">
    <property type="protein sequence ID" value="MET6989762.1"/>
    <property type="molecule type" value="Genomic_DNA"/>
</dbReference>
<evidence type="ECO:0000313" key="16">
    <source>
        <dbReference type="Proteomes" id="UP001549799"/>
    </source>
</evidence>
<evidence type="ECO:0000256" key="11">
    <source>
        <dbReference type="RuleBase" id="RU004136"/>
    </source>
</evidence>
<dbReference type="Pfam" id="PF01225">
    <property type="entry name" value="Mur_ligase"/>
    <property type="match status" value="1"/>
</dbReference>
<dbReference type="InterPro" id="IPR035911">
    <property type="entry name" value="MurE/MurF_N"/>
</dbReference>
<dbReference type="Proteomes" id="UP001549799">
    <property type="component" value="Unassembled WGS sequence"/>
</dbReference>
<dbReference type="InterPro" id="IPR036615">
    <property type="entry name" value="Mur_ligase_C_dom_sf"/>
</dbReference>
<proteinExistence type="inferred from homology"/>